<protein>
    <submittedName>
        <fullName evidence="2">Uncharacterized protein</fullName>
    </submittedName>
</protein>
<name>A0A1H0MK18_9HYPH</name>
<keyword evidence="1" id="KW-0472">Membrane</keyword>
<keyword evidence="1" id="KW-1133">Transmembrane helix</keyword>
<evidence type="ECO:0000313" key="3">
    <source>
        <dbReference type="Proteomes" id="UP000198793"/>
    </source>
</evidence>
<keyword evidence="1" id="KW-0812">Transmembrane</keyword>
<dbReference type="Proteomes" id="UP000198793">
    <property type="component" value="Unassembled WGS sequence"/>
</dbReference>
<proteinExistence type="predicted"/>
<feature type="transmembrane region" description="Helical" evidence="1">
    <location>
        <begin position="30"/>
        <end position="51"/>
    </location>
</feature>
<dbReference type="RefSeq" id="WP_090676809.1">
    <property type="nucleotide sequence ID" value="NZ_FNIT01000014.1"/>
</dbReference>
<evidence type="ECO:0000313" key="2">
    <source>
        <dbReference type="EMBL" id="SDO80616.1"/>
    </source>
</evidence>
<keyword evidence="3" id="KW-1185">Reference proteome</keyword>
<organism evidence="2 3">
    <name type="scientific">Aureimonas jatrophae</name>
    <dbReference type="NCBI Taxonomy" id="1166073"/>
    <lineage>
        <taxon>Bacteria</taxon>
        <taxon>Pseudomonadati</taxon>
        <taxon>Pseudomonadota</taxon>
        <taxon>Alphaproteobacteria</taxon>
        <taxon>Hyphomicrobiales</taxon>
        <taxon>Aurantimonadaceae</taxon>
        <taxon>Aureimonas</taxon>
    </lineage>
</organism>
<evidence type="ECO:0000256" key="1">
    <source>
        <dbReference type="SAM" id="Phobius"/>
    </source>
</evidence>
<feature type="transmembrane region" description="Helical" evidence="1">
    <location>
        <begin position="7"/>
        <end position="24"/>
    </location>
</feature>
<sequence length="295" mass="31680">MPSQRELWLGMAFFALAAGALVLFRRPFDVVGWAGLAACLTFVVLAGVGLVKPDFGVARRPIQAERQAVDDTVAPDIRRTIADEPARAIPLGDPSPDELRIIETTIGALEAVGGLEWGEIDATSLWRAARELDPDHPIGFHEAIGSFAALHDAGHRRIGRMTFVPAHTEYDAPLLAEITASALASLDHAVRPRDITVTLPPGGQQGTARIAFSIDGTSRTVSCEYLWKYPPADLIPALGRFARPDDPREFVYGDSGDQTFVCVAIRAGTLTELNRRLQAGQDLFHEASGPGGAIA</sequence>
<dbReference type="AlphaFoldDB" id="A0A1H0MK18"/>
<reference evidence="2 3" key="1">
    <citation type="submission" date="2016-10" db="EMBL/GenBank/DDBJ databases">
        <authorList>
            <person name="de Groot N.N."/>
        </authorList>
    </citation>
    <scope>NUCLEOTIDE SEQUENCE [LARGE SCALE GENOMIC DNA]</scope>
    <source>
        <strain evidence="3">L7-484,KACC 16230,DSM 25025</strain>
    </source>
</reference>
<gene>
    <name evidence="2" type="ORF">SAMN05192530_11432</name>
</gene>
<accession>A0A1H0MK18</accession>
<dbReference type="OrthoDB" id="7914204at2"/>
<dbReference type="EMBL" id="FNIT01000014">
    <property type="protein sequence ID" value="SDO80616.1"/>
    <property type="molecule type" value="Genomic_DNA"/>
</dbReference>